<accession>A0A9C7G9V4</accession>
<reference evidence="2" key="1">
    <citation type="submission" date="2021-10" db="EMBL/GenBank/DDBJ databases">
        <authorList>
            <person name="Criscuolo A."/>
        </authorList>
    </citation>
    <scope>NUCLEOTIDE SEQUENCE</scope>
    <source>
        <strain evidence="2">CIP111885</strain>
    </source>
</reference>
<dbReference type="InterPro" id="IPR025571">
    <property type="entry name" value="YqfQ"/>
</dbReference>
<feature type="compositionally biased region" description="Low complexity" evidence="1">
    <location>
        <begin position="165"/>
        <end position="176"/>
    </location>
</feature>
<feature type="region of interest" description="Disordered" evidence="1">
    <location>
        <begin position="155"/>
        <end position="227"/>
    </location>
</feature>
<evidence type="ECO:0008006" key="4">
    <source>
        <dbReference type="Google" id="ProtNLM"/>
    </source>
</evidence>
<feature type="region of interest" description="Disordered" evidence="1">
    <location>
        <begin position="1"/>
        <end position="24"/>
    </location>
</feature>
<evidence type="ECO:0000313" key="2">
    <source>
        <dbReference type="EMBL" id="CAG9608135.1"/>
    </source>
</evidence>
<dbReference type="AlphaFoldDB" id="A0A9C7G9V4"/>
<name>A0A9C7G9V4_9BACI</name>
<comment type="caution">
    <text evidence="2">The sequence shown here is derived from an EMBL/GenBank/DDBJ whole genome shotgun (WGS) entry which is preliminary data.</text>
</comment>
<organism evidence="2 3">
    <name type="scientific">Pseudoneobacillus rhizosphaerae</name>
    <dbReference type="NCBI Taxonomy" id="2880968"/>
    <lineage>
        <taxon>Bacteria</taxon>
        <taxon>Bacillati</taxon>
        <taxon>Bacillota</taxon>
        <taxon>Bacilli</taxon>
        <taxon>Bacillales</taxon>
        <taxon>Bacillaceae</taxon>
        <taxon>Pseudoneobacillus</taxon>
    </lineage>
</organism>
<sequence>MPMQLRPQAPMQRGNGPRMMPPRYHGGFQRGFQGRSQGGAPFAQFPYSQQMAGPMMSRNGGSKGGGLLAKILGRGKQQGGAPGGIGPMTRATSSGGGGILKTLTNPDALNGLLNNTQTVIKTAQQLGPVIQQYGPLVRNLPSLWRLYKGLNDVTNENEHSESNENESSASESTQMESSEDQEFTKINPIINKNSIRTSKKRKKAEPIEDELNSSLLKNKRSVPKMYI</sequence>
<evidence type="ECO:0000256" key="1">
    <source>
        <dbReference type="SAM" id="MobiDB-lite"/>
    </source>
</evidence>
<dbReference type="Pfam" id="PF14181">
    <property type="entry name" value="YqfQ"/>
    <property type="match status" value="1"/>
</dbReference>
<feature type="compositionally biased region" description="Basic residues" evidence="1">
    <location>
        <begin position="217"/>
        <end position="227"/>
    </location>
</feature>
<gene>
    <name evidence="2" type="ORF">NEOCIP111885_01827</name>
</gene>
<dbReference type="EMBL" id="CAKJTG010000008">
    <property type="protein sequence ID" value="CAG9608135.1"/>
    <property type="molecule type" value="Genomic_DNA"/>
</dbReference>
<evidence type="ECO:0000313" key="3">
    <source>
        <dbReference type="Proteomes" id="UP000789845"/>
    </source>
</evidence>
<feature type="compositionally biased region" description="Gly residues" evidence="1">
    <location>
        <begin position="76"/>
        <end position="86"/>
    </location>
</feature>
<dbReference type="Proteomes" id="UP000789845">
    <property type="component" value="Unassembled WGS sequence"/>
</dbReference>
<protein>
    <recommendedName>
        <fullName evidence="4">YqfQ-like protein</fullName>
    </recommendedName>
</protein>
<dbReference type="RefSeq" id="WP_230496377.1">
    <property type="nucleotide sequence ID" value="NZ_CAKJTG010000008.1"/>
</dbReference>
<proteinExistence type="predicted"/>
<keyword evidence="3" id="KW-1185">Reference proteome</keyword>
<feature type="region of interest" description="Disordered" evidence="1">
    <location>
        <begin position="74"/>
        <end position="93"/>
    </location>
</feature>